<dbReference type="Proteomes" id="UP001270362">
    <property type="component" value="Unassembled WGS sequence"/>
</dbReference>
<comment type="caution">
    <text evidence="2">The sequence shown here is derived from an EMBL/GenBank/DDBJ whole genome shotgun (WGS) entry which is preliminary data.</text>
</comment>
<proteinExistence type="predicted"/>
<keyword evidence="3" id="KW-1185">Reference proteome</keyword>
<dbReference type="PANTHER" id="PTHR43130:SF7">
    <property type="entry name" value="DJ-1_PFPI DOMAIN-CONTAINING PROTEIN"/>
    <property type="match status" value="1"/>
</dbReference>
<dbReference type="EMBL" id="JAULSO010000003">
    <property type="protein sequence ID" value="KAK3686113.1"/>
    <property type="molecule type" value="Genomic_DNA"/>
</dbReference>
<dbReference type="SUPFAM" id="SSF52317">
    <property type="entry name" value="Class I glutamine amidotransferase-like"/>
    <property type="match status" value="1"/>
</dbReference>
<gene>
    <name evidence="2" type="ORF">B0T22DRAFT_518583</name>
</gene>
<accession>A0AAE0X6N4</accession>
<name>A0AAE0X6N4_9PEZI</name>
<evidence type="ECO:0000259" key="1">
    <source>
        <dbReference type="Pfam" id="PF01965"/>
    </source>
</evidence>
<reference evidence="2" key="2">
    <citation type="submission" date="2023-06" db="EMBL/GenBank/DDBJ databases">
        <authorList>
            <consortium name="Lawrence Berkeley National Laboratory"/>
            <person name="Haridas S."/>
            <person name="Hensen N."/>
            <person name="Bonometti L."/>
            <person name="Westerberg I."/>
            <person name="Brannstrom I.O."/>
            <person name="Guillou S."/>
            <person name="Cros-Aarteil S."/>
            <person name="Calhoun S."/>
            <person name="Kuo A."/>
            <person name="Mondo S."/>
            <person name="Pangilinan J."/>
            <person name="Riley R."/>
            <person name="Labutti K."/>
            <person name="Andreopoulos B."/>
            <person name="Lipzen A."/>
            <person name="Chen C."/>
            <person name="Yanf M."/>
            <person name="Daum C."/>
            <person name="Ng V."/>
            <person name="Clum A."/>
            <person name="Steindorff A."/>
            <person name="Ohm R."/>
            <person name="Martin F."/>
            <person name="Silar P."/>
            <person name="Natvig D."/>
            <person name="Lalanne C."/>
            <person name="Gautier V."/>
            <person name="Ament-Velasquez S.L."/>
            <person name="Kruys A."/>
            <person name="Hutchinson M.I."/>
            <person name="Powell A.J."/>
            <person name="Barry K."/>
            <person name="Miller A.N."/>
            <person name="Grigoriev I.V."/>
            <person name="Debuchy R."/>
            <person name="Gladieux P."/>
            <person name="Thoren M.H."/>
            <person name="Johannesson H."/>
        </authorList>
    </citation>
    <scope>NUCLEOTIDE SEQUENCE</scope>
    <source>
        <strain evidence="2">CBS 314.62</strain>
    </source>
</reference>
<evidence type="ECO:0000313" key="2">
    <source>
        <dbReference type="EMBL" id="KAK3686113.1"/>
    </source>
</evidence>
<reference evidence="2" key="1">
    <citation type="journal article" date="2023" name="Mol. Phylogenet. Evol.">
        <title>Genome-scale phylogeny and comparative genomics of the fungal order Sordariales.</title>
        <authorList>
            <person name="Hensen N."/>
            <person name="Bonometti L."/>
            <person name="Westerberg I."/>
            <person name="Brannstrom I.O."/>
            <person name="Guillou S."/>
            <person name="Cros-Aarteil S."/>
            <person name="Calhoun S."/>
            <person name="Haridas S."/>
            <person name="Kuo A."/>
            <person name="Mondo S."/>
            <person name="Pangilinan J."/>
            <person name="Riley R."/>
            <person name="LaButti K."/>
            <person name="Andreopoulos B."/>
            <person name="Lipzen A."/>
            <person name="Chen C."/>
            <person name="Yan M."/>
            <person name="Daum C."/>
            <person name="Ng V."/>
            <person name="Clum A."/>
            <person name="Steindorff A."/>
            <person name="Ohm R.A."/>
            <person name="Martin F."/>
            <person name="Silar P."/>
            <person name="Natvig D.O."/>
            <person name="Lalanne C."/>
            <person name="Gautier V."/>
            <person name="Ament-Velasquez S.L."/>
            <person name="Kruys A."/>
            <person name="Hutchinson M.I."/>
            <person name="Powell A.J."/>
            <person name="Barry K."/>
            <person name="Miller A.N."/>
            <person name="Grigoriev I.V."/>
            <person name="Debuchy R."/>
            <person name="Gladieux P."/>
            <person name="Hiltunen Thoren M."/>
            <person name="Johannesson H."/>
        </authorList>
    </citation>
    <scope>NUCLEOTIDE SEQUENCE</scope>
    <source>
        <strain evidence="2">CBS 314.62</strain>
    </source>
</reference>
<dbReference type="InterPro" id="IPR029062">
    <property type="entry name" value="Class_I_gatase-like"/>
</dbReference>
<feature type="domain" description="DJ-1/PfpI" evidence="1">
    <location>
        <begin position="82"/>
        <end position="180"/>
    </location>
</feature>
<dbReference type="PANTHER" id="PTHR43130">
    <property type="entry name" value="ARAC-FAMILY TRANSCRIPTIONAL REGULATOR"/>
    <property type="match status" value="1"/>
</dbReference>
<dbReference type="InterPro" id="IPR052158">
    <property type="entry name" value="INH-QAR"/>
</dbReference>
<evidence type="ECO:0000313" key="3">
    <source>
        <dbReference type="Proteomes" id="UP001270362"/>
    </source>
</evidence>
<protein>
    <submittedName>
        <fullName evidence="2">DJ-1/PfpI family protein</fullName>
    </submittedName>
</protein>
<dbReference type="Pfam" id="PF01965">
    <property type="entry name" value="DJ-1_PfpI"/>
    <property type="match status" value="1"/>
</dbReference>
<organism evidence="2 3">
    <name type="scientific">Podospora appendiculata</name>
    <dbReference type="NCBI Taxonomy" id="314037"/>
    <lineage>
        <taxon>Eukaryota</taxon>
        <taxon>Fungi</taxon>
        <taxon>Dikarya</taxon>
        <taxon>Ascomycota</taxon>
        <taxon>Pezizomycotina</taxon>
        <taxon>Sordariomycetes</taxon>
        <taxon>Sordariomycetidae</taxon>
        <taxon>Sordariales</taxon>
        <taxon>Podosporaceae</taxon>
        <taxon>Podospora</taxon>
    </lineage>
</organism>
<dbReference type="Gene3D" id="3.40.50.880">
    <property type="match status" value="1"/>
</dbReference>
<dbReference type="AlphaFoldDB" id="A0AAE0X6N4"/>
<sequence>MVATPTCTMAPSTPRKSLRIGVIMEEIQLSDIVGIDIFGNLSHAFYIKAIGLDPSVATYEPQTLDIEWFYIASTLDPTFATPSVHFVPTVTYDTCPRDLDIVIMGGPWPDHRPAPADRFFKEAWASTRVWMTVCTGSMWLASSGVLDGHRCTTNRMTLNHAKAAIPGVDWVDRRWVVDAKPYDGEGEGELWTAGGAGAGIDMIAQYCIKNFGDKFVHAFSLDGLEFRPDAVHGQFYTKPT</sequence>
<dbReference type="InterPro" id="IPR002818">
    <property type="entry name" value="DJ-1/PfpI"/>
</dbReference>